<dbReference type="EMBL" id="CM000914">
    <property type="protein sequence ID" value="EFG03957.2"/>
    <property type="molecule type" value="Genomic_DNA"/>
</dbReference>
<keyword evidence="1" id="KW-0614">Plasmid</keyword>
<dbReference type="AlphaFoldDB" id="D5SJ64"/>
<protein>
    <submittedName>
        <fullName evidence="1">Uncharacterized protein</fullName>
    </submittedName>
</protein>
<gene>
    <name evidence="1" type="ORF">SCLAV_p0467</name>
</gene>
<geneLocation type="plasmid" evidence="1 2">
    <name>pSCL4</name>
</geneLocation>
<proteinExistence type="predicted"/>
<evidence type="ECO:0000313" key="1">
    <source>
        <dbReference type="EMBL" id="EFG03957.2"/>
    </source>
</evidence>
<name>D5SJ64_STRCL</name>
<organism evidence="1 2">
    <name type="scientific">Streptomyces clavuligerus</name>
    <dbReference type="NCBI Taxonomy" id="1901"/>
    <lineage>
        <taxon>Bacteria</taxon>
        <taxon>Bacillati</taxon>
        <taxon>Actinomycetota</taxon>
        <taxon>Actinomycetes</taxon>
        <taxon>Kitasatosporales</taxon>
        <taxon>Streptomycetaceae</taxon>
        <taxon>Streptomyces</taxon>
    </lineage>
</organism>
<dbReference type="Proteomes" id="UP000002357">
    <property type="component" value="Plasmid pSCL4"/>
</dbReference>
<reference evidence="1 2" key="1">
    <citation type="journal article" date="2010" name="Genome Biol. Evol.">
        <title>The sequence of a 1.8-mb bacterial linear plasmid reveals a rich evolutionary reservoir of secondary metabolic pathways.</title>
        <authorList>
            <person name="Medema M.H."/>
            <person name="Trefzer A."/>
            <person name="Kovalchuk A."/>
            <person name="van den Berg M."/>
            <person name="Mueller U."/>
            <person name="Heijne W."/>
            <person name="Wu L."/>
            <person name="Alam M.T."/>
            <person name="Ronning C.M."/>
            <person name="Nierman W.C."/>
            <person name="Bovenberg R.A.L."/>
            <person name="Breitling R."/>
            <person name="Takano E."/>
        </authorList>
    </citation>
    <scope>NUCLEOTIDE SEQUENCE [LARGE SCALE GENOMIC DNA]</scope>
    <source>
        <strain evidence="2">ATCC 27064 / DSM 738 / JCM 4710 / NBRC 13307 / NCIMB 12785 / NRRL 3585 / VKM Ac-602</strain>
        <plasmid evidence="1">pSCL4</plasmid>
    </source>
</reference>
<accession>D5SJ64</accession>
<keyword evidence="2" id="KW-1185">Reference proteome</keyword>
<evidence type="ECO:0000313" key="2">
    <source>
        <dbReference type="Proteomes" id="UP000002357"/>
    </source>
</evidence>
<sequence>MATARVTAWSFYPRASHLPTCGLCRDHIPRRDACHRYPGSAPGRCPARWPVRLDRLPKPSRSVCLGRAERLQPAPSGCPSWGMAVPHLRYSRAGISLPGNVRHSADPPWNGHDLRVHG</sequence>